<feature type="domain" description="EF-hand" evidence="6">
    <location>
        <begin position="116"/>
        <end position="151"/>
    </location>
</feature>
<evidence type="ECO:0000256" key="5">
    <source>
        <dbReference type="ARBA" id="ARBA00023212"/>
    </source>
</evidence>
<evidence type="ECO:0000256" key="3">
    <source>
        <dbReference type="ARBA" id="ARBA00022737"/>
    </source>
</evidence>
<comment type="similarity">
    <text evidence="2">Belongs to the centrin family.</text>
</comment>
<organism evidence="7 8">
    <name type="scientific">Gregarina niphandrodes</name>
    <name type="common">Septate eugregarine</name>
    <dbReference type="NCBI Taxonomy" id="110365"/>
    <lineage>
        <taxon>Eukaryota</taxon>
        <taxon>Sar</taxon>
        <taxon>Alveolata</taxon>
        <taxon>Apicomplexa</taxon>
        <taxon>Conoidasida</taxon>
        <taxon>Gregarinasina</taxon>
        <taxon>Eugregarinorida</taxon>
        <taxon>Gregarinidae</taxon>
        <taxon>Gregarina</taxon>
    </lineage>
</organism>
<dbReference type="PROSITE" id="PS50222">
    <property type="entry name" value="EF_HAND_2"/>
    <property type="match status" value="2"/>
</dbReference>
<dbReference type="VEuPathDB" id="CryptoDB:GNI_151130"/>
<comment type="subcellular location">
    <subcellularLocation>
        <location evidence="1">Cytoplasm</location>
        <location evidence="1">Cytoskeleton</location>
    </subcellularLocation>
</comment>
<dbReference type="GO" id="GO:0016460">
    <property type="term" value="C:myosin II complex"/>
    <property type="evidence" value="ECO:0007669"/>
    <property type="project" value="TreeGrafter"/>
</dbReference>
<dbReference type="PANTHER" id="PTHR23048">
    <property type="entry name" value="MYOSIN LIGHT CHAIN 1, 3"/>
    <property type="match status" value="1"/>
</dbReference>
<gene>
    <name evidence="7" type="ORF">GNI_151130</name>
</gene>
<dbReference type="SUPFAM" id="SSF47473">
    <property type="entry name" value="EF-hand"/>
    <property type="match status" value="1"/>
</dbReference>
<comment type="caution">
    <text evidence="7">The sequence shown here is derived from an EMBL/GenBank/DDBJ whole genome shotgun (WGS) entry which is preliminary data.</text>
</comment>
<dbReference type="SMART" id="SM00054">
    <property type="entry name" value="EFh"/>
    <property type="match status" value="2"/>
</dbReference>
<evidence type="ECO:0000313" key="7">
    <source>
        <dbReference type="EMBL" id="EZG44178.1"/>
    </source>
</evidence>
<dbReference type="eggNOG" id="KOG0028">
    <property type="taxonomic scope" value="Eukaryota"/>
</dbReference>
<accession>A0A023AZL0</accession>
<evidence type="ECO:0000259" key="6">
    <source>
        <dbReference type="PROSITE" id="PS50222"/>
    </source>
</evidence>
<dbReference type="CDD" id="cd00051">
    <property type="entry name" value="EFh"/>
    <property type="match status" value="1"/>
</dbReference>
<keyword evidence="5" id="KW-0206">Cytoskeleton</keyword>
<evidence type="ECO:0000256" key="1">
    <source>
        <dbReference type="ARBA" id="ARBA00004245"/>
    </source>
</evidence>
<dbReference type="AlphaFoldDB" id="A0A023AZL0"/>
<dbReference type="InterPro" id="IPR002048">
    <property type="entry name" value="EF_hand_dom"/>
</dbReference>
<dbReference type="GO" id="GO:0005509">
    <property type="term" value="F:calcium ion binding"/>
    <property type="evidence" value="ECO:0007669"/>
    <property type="project" value="InterPro"/>
</dbReference>
<dbReference type="RefSeq" id="XP_011132776.1">
    <property type="nucleotide sequence ID" value="XM_011134474.1"/>
</dbReference>
<reference evidence="7" key="1">
    <citation type="submission" date="2013-12" db="EMBL/GenBank/DDBJ databases">
        <authorList>
            <person name="Omoto C.K."/>
            <person name="Sibley D."/>
            <person name="Venepally P."/>
            <person name="Hadjithomas M."/>
            <person name="Karamycheva S."/>
            <person name="Brunk B."/>
            <person name="Roos D."/>
            <person name="Caler E."/>
            <person name="Lorenzi H."/>
        </authorList>
    </citation>
    <scope>NUCLEOTIDE SEQUENCE</scope>
</reference>
<dbReference type="EMBL" id="AFNH02001125">
    <property type="protein sequence ID" value="EZG44178.1"/>
    <property type="molecule type" value="Genomic_DNA"/>
</dbReference>
<dbReference type="InterPro" id="IPR011992">
    <property type="entry name" value="EF-hand-dom_pair"/>
</dbReference>
<dbReference type="Pfam" id="PF13499">
    <property type="entry name" value="EF-hand_7"/>
    <property type="match status" value="1"/>
</dbReference>
<dbReference type="PANTHER" id="PTHR23048:SF59">
    <property type="entry name" value="EF-HAND SUPERFAMILY PROTEIN"/>
    <property type="match status" value="1"/>
</dbReference>
<dbReference type="OrthoDB" id="26525at2759"/>
<sequence length="191" mass="21306">MGSVIHEKTSFVTAWFRRACQAGIESIKNQMSSEQRQLRSVFCLFDDAGTGLVSASLLKNTLLSAAQKHPEHAGDPRQYYHSVVALDKLGDKQITFEEFADVFAAGSFNLSSGKTISKQDAFKLFRLLDVDDKGKIGYPELKGLMEDLGEIISPEELQEMIYRADMNGDGLVDAEEFYRVLSCTHHFAENS</sequence>
<dbReference type="GeneID" id="22915269"/>
<keyword evidence="3" id="KW-0677">Repeat</keyword>
<feature type="domain" description="EF-hand" evidence="6">
    <location>
        <begin position="152"/>
        <end position="187"/>
    </location>
</feature>
<evidence type="ECO:0000256" key="2">
    <source>
        <dbReference type="ARBA" id="ARBA00005253"/>
    </source>
</evidence>
<protein>
    <submittedName>
        <fullName evidence="7">Centrin</fullName>
    </submittedName>
</protein>
<dbReference type="Gene3D" id="1.10.238.10">
    <property type="entry name" value="EF-hand"/>
    <property type="match status" value="2"/>
</dbReference>
<keyword evidence="5" id="KW-0963">Cytoplasm</keyword>
<dbReference type="FunFam" id="1.10.238.10:FF:000003">
    <property type="entry name" value="Calmodulin A"/>
    <property type="match status" value="1"/>
</dbReference>
<keyword evidence="8" id="KW-1185">Reference proteome</keyword>
<evidence type="ECO:0000313" key="8">
    <source>
        <dbReference type="Proteomes" id="UP000019763"/>
    </source>
</evidence>
<dbReference type="Proteomes" id="UP000019763">
    <property type="component" value="Unassembled WGS sequence"/>
</dbReference>
<proteinExistence type="inferred from homology"/>
<keyword evidence="4" id="KW-0106">Calcium</keyword>
<dbReference type="PROSITE" id="PS00018">
    <property type="entry name" value="EF_HAND_1"/>
    <property type="match status" value="1"/>
</dbReference>
<evidence type="ECO:0000256" key="4">
    <source>
        <dbReference type="ARBA" id="ARBA00022837"/>
    </source>
</evidence>
<dbReference type="InterPro" id="IPR050230">
    <property type="entry name" value="CALM/Myosin/TropC-like"/>
</dbReference>
<name>A0A023AZL0_GRENI</name>
<dbReference type="InterPro" id="IPR018247">
    <property type="entry name" value="EF_Hand_1_Ca_BS"/>
</dbReference>